<name>A0AAW1TV52_9CUCU</name>
<reference evidence="1 2" key="1">
    <citation type="submission" date="2023-03" db="EMBL/GenBank/DDBJ databases">
        <title>Genome insight into feeding habits of ladybird beetles.</title>
        <authorList>
            <person name="Li H.-S."/>
            <person name="Huang Y.-H."/>
            <person name="Pang H."/>
        </authorList>
    </citation>
    <scope>NUCLEOTIDE SEQUENCE [LARGE SCALE GENOMIC DNA]</scope>
    <source>
        <strain evidence="1">SYSU_2023b</strain>
        <tissue evidence="1">Whole body</tissue>
    </source>
</reference>
<comment type="caution">
    <text evidence="1">The sequence shown here is derived from an EMBL/GenBank/DDBJ whole genome shotgun (WGS) entry which is preliminary data.</text>
</comment>
<proteinExistence type="predicted"/>
<evidence type="ECO:0000313" key="2">
    <source>
        <dbReference type="Proteomes" id="UP001431783"/>
    </source>
</evidence>
<accession>A0AAW1TV52</accession>
<protein>
    <submittedName>
        <fullName evidence="1">Uncharacterized protein</fullName>
    </submittedName>
</protein>
<keyword evidence="2" id="KW-1185">Reference proteome</keyword>
<evidence type="ECO:0000313" key="1">
    <source>
        <dbReference type="EMBL" id="KAK9875442.1"/>
    </source>
</evidence>
<gene>
    <name evidence="1" type="ORF">WA026_007835</name>
</gene>
<feature type="non-terminal residue" evidence="1">
    <location>
        <position position="1"/>
    </location>
</feature>
<dbReference type="AlphaFoldDB" id="A0AAW1TV52"/>
<dbReference type="EMBL" id="JARQZJ010000033">
    <property type="protein sequence ID" value="KAK9875442.1"/>
    <property type="molecule type" value="Genomic_DNA"/>
</dbReference>
<sequence length="70" mass="7822">ERSDKCQTILSQTSPEGDVTTIAILNKLISEYSSWAWQHRPHTLSTSQILSVVQATLPPMLVIQRTKAIC</sequence>
<organism evidence="1 2">
    <name type="scientific">Henosepilachna vigintioctopunctata</name>
    <dbReference type="NCBI Taxonomy" id="420089"/>
    <lineage>
        <taxon>Eukaryota</taxon>
        <taxon>Metazoa</taxon>
        <taxon>Ecdysozoa</taxon>
        <taxon>Arthropoda</taxon>
        <taxon>Hexapoda</taxon>
        <taxon>Insecta</taxon>
        <taxon>Pterygota</taxon>
        <taxon>Neoptera</taxon>
        <taxon>Endopterygota</taxon>
        <taxon>Coleoptera</taxon>
        <taxon>Polyphaga</taxon>
        <taxon>Cucujiformia</taxon>
        <taxon>Coccinelloidea</taxon>
        <taxon>Coccinellidae</taxon>
        <taxon>Epilachninae</taxon>
        <taxon>Epilachnini</taxon>
        <taxon>Henosepilachna</taxon>
    </lineage>
</organism>
<dbReference type="Proteomes" id="UP001431783">
    <property type="component" value="Unassembled WGS sequence"/>
</dbReference>